<sequence>MSSFYPYPSLLLLLLHGLPILRPLIRPLRGLGFRTTLDSLHREGTVVEGRQDQEELFGSFSRIQGLSCRGSADDDSNESVFRRNSLRQEKVPILVVIEKREMKPRNRPDEEEAEYSPWTPRNSWSIGLIKFVSFLVIFMAGIIIGLSLSAHFTRSFNSQTEIFFPKTMYTTNCDKECLGFKGFLSPAHLMHSMSDKELFWRVSMAPKMKEYPFERVPKVAFMFMARGPLPLARLWDRFFKGHEGLYSVYLHTIPDYKLDASESSAFYGRQIPSEEVSWGSVTLVDAEKRLLANALLDFSNERFVLLSESCIPVYDFPTVYEYLINSAHSFVESYDENSQQGRGRYSRHMFPTIKLHQWRKGSEWFELNRELAVNLVADYKYYSIFSKYCKPSCYPDEHYIPTFLNMFHGSLNANRTITWVDWSRGGPHPATYGAPNITPDFIQSIRNNGTSCMYNSRPTSVCFLFARKFAPSALDPLLNLTSTVRQLVAEGDRPADWVPYPLQLHLVASRGFD</sequence>
<feature type="transmembrane region" description="Helical" evidence="6">
    <location>
        <begin position="131"/>
        <end position="152"/>
    </location>
</feature>
<keyword evidence="4 6" id="KW-0472">Membrane</keyword>
<name>A0A9E7H6S0_9LILI</name>
<keyword evidence="6" id="KW-1133">Transmembrane helix</keyword>
<dbReference type="EMBL" id="CP097510">
    <property type="protein sequence ID" value="URE25783.1"/>
    <property type="molecule type" value="Genomic_DNA"/>
</dbReference>
<accession>A0A9E7H6S0</accession>
<dbReference type="Proteomes" id="UP001055439">
    <property type="component" value="Chromosome 8"/>
</dbReference>
<evidence type="ECO:0000256" key="2">
    <source>
        <dbReference type="ARBA" id="ARBA00022676"/>
    </source>
</evidence>
<dbReference type="OrthoDB" id="191334at2759"/>
<comment type="subcellular location">
    <subcellularLocation>
        <location evidence="1">Membrane</location>
        <topology evidence="1">Single-pass type II membrane protein</topology>
    </subcellularLocation>
</comment>
<dbReference type="Pfam" id="PF02485">
    <property type="entry name" value="Branch"/>
    <property type="match status" value="1"/>
</dbReference>
<dbReference type="PANTHER" id="PTHR31042:SF3">
    <property type="entry name" value="OS08G0110400 PROTEIN"/>
    <property type="match status" value="1"/>
</dbReference>
<dbReference type="InterPro" id="IPR003406">
    <property type="entry name" value="Glyco_trans_14"/>
</dbReference>
<keyword evidence="2" id="KW-0328">Glycosyltransferase</keyword>
<keyword evidence="6" id="KW-0812">Transmembrane</keyword>
<dbReference type="AlphaFoldDB" id="A0A9E7H6S0"/>
<evidence type="ECO:0000256" key="1">
    <source>
        <dbReference type="ARBA" id="ARBA00004606"/>
    </source>
</evidence>
<feature type="transmembrane region" description="Helical" evidence="6">
    <location>
        <begin position="6"/>
        <end position="25"/>
    </location>
</feature>
<evidence type="ECO:0000313" key="8">
    <source>
        <dbReference type="Proteomes" id="UP001055439"/>
    </source>
</evidence>
<dbReference type="GO" id="GO:0016020">
    <property type="term" value="C:membrane"/>
    <property type="evidence" value="ECO:0007669"/>
    <property type="project" value="UniProtKB-SubCell"/>
</dbReference>
<proteinExistence type="predicted"/>
<dbReference type="GO" id="GO:0016757">
    <property type="term" value="F:glycosyltransferase activity"/>
    <property type="evidence" value="ECO:0007669"/>
    <property type="project" value="UniProtKB-KW"/>
</dbReference>
<evidence type="ECO:0000256" key="6">
    <source>
        <dbReference type="SAM" id="Phobius"/>
    </source>
</evidence>
<evidence type="ECO:0000256" key="3">
    <source>
        <dbReference type="ARBA" id="ARBA00022679"/>
    </source>
</evidence>
<dbReference type="PANTHER" id="PTHR31042">
    <property type="entry name" value="CORE-2/I-BRANCHING BETA-1,6-N-ACETYLGLUCOSAMINYLTRANSFERASE FAMILY PROTEIN-RELATED"/>
    <property type="match status" value="1"/>
</dbReference>
<keyword evidence="5" id="KW-0325">Glycoprotein</keyword>
<dbReference type="InterPro" id="IPR044174">
    <property type="entry name" value="BC10-like"/>
</dbReference>
<evidence type="ECO:0000256" key="4">
    <source>
        <dbReference type="ARBA" id="ARBA00023136"/>
    </source>
</evidence>
<evidence type="ECO:0000313" key="7">
    <source>
        <dbReference type="EMBL" id="URE25783.1"/>
    </source>
</evidence>
<keyword evidence="8" id="KW-1185">Reference proteome</keyword>
<protein>
    <submittedName>
        <fullName evidence="7">KH</fullName>
    </submittedName>
</protein>
<gene>
    <name evidence="7" type="ORF">MUK42_16161</name>
</gene>
<reference evidence="7" key="1">
    <citation type="submission" date="2022-05" db="EMBL/GenBank/DDBJ databases">
        <title>The Musa troglodytarum L. genome provides insights into the mechanism of non-climacteric behaviour and enrichment of carotenoids.</title>
        <authorList>
            <person name="Wang J."/>
        </authorList>
    </citation>
    <scope>NUCLEOTIDE SEQUENCE</scope>
    <source>
        <tissue evidence="7">Leaf</tissue>
    </source>
</reference>
<evidence type="ECO:0000256" key="5">
    <source>
        <dbReference type="ARBA" id="ARBA00023180"/>
    </source>
</evidence>
<organism evidence="7 8">
    <name type="scientific">Musa troglodytarum</name>
    <name type="common">fe'i banana</name>
    <dbReference type="NCBI Taxonomy" id="320322"/>
    <lineage>
        <taxon>Eukaryota</taxon>
        <taxon>Viridiplantae</taxon>
        <taxon>Streptophyta</taxon>
        <taxon>Embryophyta</taxon>
        <taxon>Tracheophyta</taxon>
        <taxon>Spermatophyta</taxon>
        <taxon>Magnoliopsida</taxon>
        <taxon>Liliopsida</taxon>
        <taxon>Zingiberales</taxon>
        <taxon>Musaceae</taxon>
        <taxon>Musa</taxon>
    </lineage>
</organism>
<keyword evidence="3" id="KW-0808">Transferase</keyword>